<comment type="caution">
    <text evidence="1">The sequence shown here is derived from an EMBL/GenBank/DDBJ whole genome shotgun (WGS) entry which is preliminary data.</text>
</comment>
<proteinExistence type="predicted"/>
<sequence>MLEEIAGSQEAKDLLIRPFTSARPKMIKDNDGILEKSTPTTDGSPATTVAGRPLNGIGLEANTLPCPVGSTLPLPERVFPLNIGFMRPRCSYVFHWSVETAKSEIEK</sequence>
<organism evidence="1 2">
    <name type="scientific">Catharanthus roseus</name>
    <name type="common">Madagascar periwinkle</name>
    <name type="synonym">Vinca rosea</name>
    <dbReference type="NCBI Taxonomy" id="4058"/>
    <lineage>
        <taxon>Eukaryota</taxon>
        <taxon>Viridiplantae</taxon>
        <taxon>Streptophyta</taxon>
        <taxon>Embryophyta</taxon>
        <taxon>Tracheophyta</taxon>
        <taxon>Spermatophyta</taxon>
        <taxon>Magnoliopsida</taxon>
        <taxon>eudicotyledons</taxon>
        <taxon>Gunneridae</taxon>
        <taxon>Pentapetalae</taxon>
        <taxon>asterids</taxon>
        <taxon>lamiids</taxon>
        <taxon>Gentianales</taxon>
        <taxon>Apocynaceae</taxon>
        <taxon>Rauvolfioideae</taxon>
        <taxon>Vinceae</taxon>
        <taxon>Catharanthinae</taxon>
        <taxon>Catharanthus</taxon>
    </lineage>
</organism>
<dbReference type="EMBL" id="CM044705">
    <property type="protein sequence ID" value="KAI5664375.1"/>
    <property type="molecule type" value="Genomic_DNA"/>
</dbReference>
<accession>A0ACC0AU25</accession>
<evidence type="ECO:0000313" key="1">
    <source>
        <dbReference type="EMBL" id="KAI5664375.1"/>
    </source>
</evidence>
<reference evidence="2" key="1">
    <citation type="journal article" date="2023" name="Nat. Plants">
        <title>Single-cell RNA sequencing provides a high-resolution roadmap for understanding the multicellular compartmentation of specialized metabolism.</title>
        <authorList>
            <person name="Sun S."/>
            <person name="Shen X."/>
            <person name="Li Y."/>
            <person name="Li Y."/>
            <person name="Wang S."/>
            <person name="Li R."/>
            <person name="Zhang H."/>
            <person name="Shen G."/>
            <person name="Guo B."/>
            <person name="Wei J."/>
            <person name="Xu J."/>
            <person name="St-Pierre B."/>
            <person name="Chen S."/>
            <person name="Sun C."/>
        </authorList>
    </citation>
    <scope>NUCLEOTIDE SEQUENCE [LARGE SCALE GENOMIC DNA]</scope>
</reference>
<gene>
    <name evidence="1" type="ORF">M9H77_23698</name>
</gene>
<name>A0ACC0AU25_CATRO</name>
<keyword evidence="2" id="KW-1185">Reference proteome</keyword>
<protein>
    <submittedName>
        <fullName evidence="1">Uncharacterized protein</fullName>
    </submittedName>
</protein>
<evidence type="ECO:0000313" key="2">
    <source>
        <dbReference type="Proteomes" id="UP001060085"/>
    </source>
</evidence>
<dbReference type="Proteomes" id="UP001060085">
    <property type="component" value="Linkage Group LG05"/>
</dbReference>